<dbReference type="PANTHER" id="PTHR40114">
    <property type="entry name" value="SLR0698 PROTEIN"/>
    <property type="match status" value="1"/>
</dbReference>
<dbReference type="CDD" id="cd07891">
    <property type="entry name" value="CYTH-like_CthTTM-like_1"/>
    <property type="match status" value="1"/>
</dbReference>
<dbReference type="Proteomes" id="UP001431572">
    <property type="component" value="Chromosome 2"/>
</dbReference>
<dbReference type="PIRSF" id="PIRSF016487">
    <property type="entry name" value="CYTH_UCP016487"/>
    <property type="match status" value="1"/>
</dbReference>
<name>A0A8T7M8Y6_9CHLR</name>
<dbReference type="SMART" id="SM01118">
    <property type="entry name" value="CYTH"/>
    <property type="match status" value="1"/>
</dbReference>
<dbReference type="Gene3D" id="2.40.320.10">
    <property type="entry name" value="Hypothetical Protein Pfu-838710-001"/>
    <property type="match status" value="1"/>
</dbReference>
<dbReference type="RefSeq" id="WP_341470323.1">
    <property type="nucleotide sequence ID" value="NZ_CP128400.1"/>
</dbReference>
<dbReference type="InterPro" id="IPR033469">
    <property type="entry name" value="CYTH-like_dom_sf"/>
</dbReference>
<accession>A0A8T7M8Y6</accession>
<dbReference type="SUPFAM" id="SSF55154">
    <property type="entry name" value="CYTH-like phosphatases"/>
    <property type="match status" value="1"/>
</dbReference>
<feature type="active site" description="Proton acceptor" evidence="1">
    <location>
        <position position="28"/>
    </location>
</feature>
<reference evidence="3 5" key="1">
    <citation type="submission" date="2020-06" db="EMBL/GenBank/DDBJ databases">
        <title>Anoxygenic phototrophic Chloroflexota member uses a Type I reaction center.</title>
        <authorList>
            <person name="Tsuji J.M."/>
            <person name="Shaw N.A."/>
            <person name="Nagashima S."/>
            <person name="Venkiteswaran J."/>
            <person name="Schiff S.L."/>
            <person name="Hanada S."/>
            <person name="Tank M."/>
            <person name="Neufeld J.D."/>
        </authorList>
    </citation>
    <scope>NUCLEOTIDE SEQUENCE [LARGE SCALE GENOMIC DNA]</scope>
    <source>
        <strain evidence="3">L227-S17</strain>
    </source>
</reference>
<dbReference type="AlphaFoldDB" id="A0A8T7M8Y6"/>
<evidence type="ECO:0000313" key="3">
    <source>
        <dbReference type="EMBL" id="NWJ48486.1"/>
    </source>
</evidence>
<sequence length="159" mass="18031">MLEIERKFLVKEELLPPLPLGHYLVQGYLSFGSPSVRVRLDTDGSGLKKAFLTIKGKGLVSREEFEYAILFEEAEQLLKLCQGAAIVKRRYIFPVAGEPNLKWELDVFEGENAGLVVVEVEIPHENYTFPLPNWIGQDVSEIAAYKNIALAQHPYKAWQ</sequence>
<evidence type="ECO:0000313" key="5">
    <source>
        <dbReference type="Proteomes" id="UP000521676"/>
    </source>
</evidence>
<dbReference type="InterPro" id="IPR023577">
    <property type="entry name" value="CYTH_domain"/>
</dbReference>
<dbReference type="EMBL" id="CP128400">
    <property type="protein sequence ID" value="WJW68419.1"/>
    <property type="molecule type" value="Genomic_DNA"/>
</dbReference>
<gene>
    <name evidence="3" type="ORF">HXX08_21730</name>
    <name evidence="4" type="ORF">OZ401_004030</name>
</gene>
<evidence type="ECO:0000313" key="6">
    <source>
        <dbReference type="Proteomes" id="UP001431572"/>
    </source>
</evidence>
<dbReference type="EMBL" id="JACATZ010000003">
    <property type="protein sequence ID" value="NWJ48486.1"/>
    <property type="molecule type" value="Genomic_DNA"/>
</dbReference>
<organism evidence="3 5">
    <name type="scientific">Candidatus Chlorohelix allophototropha</name>
    <dbReference type="NCBI Taxonomy" id="3003348"/>
    <lineage>
        <taxon>Bacteria</taxon>
        <taxon>Bacillati</taxon>
        <taxon>Chloroflexota</taxon>
        <taxon>Chloroflexia</taxon>
        <taxon>Candidatus Chloroheliales</taxon>
        <taxon>Candidatus Chloroheliaceae</taxon>
        <taxon>Candidatus Chlorohelix</taxon>
    </lineage>
</organism>
<evidence type="ECO:0000313" key="4">
    <source>
        <dbReference type="EMBL" id="WJW68419.1"/>
    </source>
</evidence>
<dbReference type="PROSITE" id="PS51707">
    <property type="entry name" value="CYTH"/>
    <property type="match status" value="1"/>
</dbReference>
<protein>
    <submittedName>
        <fullName evidence="3">CYTH domain-containing protein</fullName>
    </submittedName>
</protein>
<dbReference type="Proteomes" id="UP000521676">
    <property type="component" value="Unassembled WGS sequence"/>
</dbReference>
<feature type="domain" description="CYTH" evidence="2">
    <location>
        <begin position="1"/>
        <end position="159"/>
    </location>
</feature>
<evidence type="ECO:0000259" key="2">
    <source>
        <dbReference type="PROSITE" id="PS51707"/>
    </source>
</evidence>
<dbReference type="Pfam" id="PF01928">
    <property type="entry name" value="CYTH"/>
    <property type="match status" value="1"/>
</dbReference>
<keyword evidence="6" id="KW-1185">Reference proteome</keyword>
<dbReference type="PANTHER" id="PTHR40114:SF1">
    <property type="entry name" value="SLR0698 PROTEIN"/>
    <property type="match status" value="1"/>
</dbReference>
<evidence type="ECO:0000256" key="1">
    <source>
        <dbReference type="PIRSR" id="PIRSR016487-1"/>
    </source>
</evidence>
<reference evidence="4" key="2">
    <citation type="journal article" date="2024" name="Nature">
        <title>Anoxygenic phototroph of the Chloroflexota uses a type I reaction centre.</title>
        <authorList>
            <person name="Tsuji J.M."/>
            <person name="Shaw N.A."/>
            <person name="Nagashima S."/>
            <person name="Venkiteswaran J.J."/>
            <person name="Schiff S.L."/>
            <person name="Watanabe T."/>
            <person name="Fukui M."/>
            <person name="Hanada S."/>
            <person name="Tank M."/>
            <person name="Neufeld J.D."/>
        </authorList>
    </citation>
    <scope>NUCLEOTIDE SEQUENCE</scope>
    <source>
        <strain evidence="4">L227-S17</strain>
    </source>
</reference>
<dbReference type="InterPro" id="IPR012042">
    <property type="entry name" value="NeuTTM/CthTTM-like"/>
</dbReference>
<proteinExistence type="predicted"/>